<dbReference type="AlphaFoldDB" id="A0A158EYF0"/>
<dbReference type="InterPro" id="IPR013785">
    <property type="entry name" value="Aldolase_TIM"/>
</dbReference>
<sequence length="309" mass="33479">MNLLNTTKNPTMTESPSQFHGIIAYPVTPFAADGSVDETALRRLIDRLIDDGAHAIAPLGSTGESAYLTEAEWQRVAAISIEQANRRVPVIVGVSDLTTAGAVQRARFAAQRGSDAVMLLPVSYWKLSEAEIFEHVSAVARATDTPIMLYNNPATSGVDMQPEFIVRMVNAIDNVTMVKESTGDIQRMHRIAQLSDHRIRFYNGCNPLALEAFAAGATGWCTAAANLIPAQVLELYQAARAGDFDTARRVFYQQLPVLQFILKGGLPTTVKAGLSLRGFDAGAPRLPLVAASMESRVELARLLDQALAR</sequence>
<dbReference type="SUPFAM" id="SSF51569">
    <property type="entry name" value="Aldolase"/>
    <property type="match status" value="1"/>
</dbReference>
<dbReference type="SMART" id="SM01130">
    <property type="entry name" value="DHDPS"/>
    <property type="match status" value="1"/>
</dbReference>
<gene>
    <name evidence="6" type="ORF">AWB65_00361</name>
</gene>
<accession>A0A158EYF0</accession>
<dbReference type="PRINTS" id="PR00146">
    <property type="entry name" value="DHPICSNTHASE"/>
</dbReference>
<evidence type="ECO:0000313" key="7">
    <source>
        <dbReference type="Proteomes" id="UP000054977"/>
    </source>
</evidence>
<dbReference type="STRING" id="326474.AWB65_00361"/>
<dbReference type="GO" id="GO:0008840">
    <property type="term" value="F:4-hydroxy-tetrahydrodipicolinate synthase activity"/>
    <property type="evidence" value="ECO:0007669"/>
    <property type="project" value="TreeGrafter"/>
</dbReference>
<keyword evidence="7" id="KW-1185">Reference proteome</keyword>
<name>A0A158EYF0_9BURK</name>
<dbReference type="GO" id="GO:0005829">
    <property type="term" value="C:cytosol"/>
    <property type="evidence" value="ECO:0007669"/>
    <property type="project" value="TreeGrafter"/>
</dbReference>
<organism evidence="6 7">
    <name type="scientific">Caballeronia humi</name>
    <dbReference type="NCBI Taxonomy" id="326474"/>
    <lineage>
        <taxon>Bacteria</taxon>
        <taxon>Pseudomonadati</taxon>
        <taxon>Pseudomonadota</taxon>
        <taxon>Betaproteobacteria</taxon>
        <taxon>Burkholderiales</taxon>
        <taxon>Burkholderiaceae</taxon>
        <taxon>Caballeronia</taxon>
    </lineage>
</organism>
<dbReference type="Proteomes" id="UP000054977">
    <property type="component" value="Unassembled WGS sequence"/>
</dbReference>
<comment type="caution">
    <text evidence="6">The sequence shown here is derived from an EMBL/GenBank/DDBJ whole genome shotgun (WGS) entry which is preliminary data.</text>
</comment>
<feature type="active site" description="Proton donor/acceptor" evidence="4">
    <location>
        <position position="150"/>
    </location>
</feature>
<evidence type="ECO:0000256" key="2">
    <source>
        <dbReference type="ARBA" id="ARBA00023239"/>
    </source>
</evidence>
<evidence type="ECO:0000256" key="5">
    <source>
        <dbReference type="PIRSR" id="PIRSR001365-2"/>
    </source>
</evidence>
<dbReference type="PANTHER" id="PTHR12128">
    <property type="entry name" value="DIHYDRODIPICOLINATE SYNTHASE"/>
    <property type="match status" value="1"/>
</dbReference>
<dbReference type="EMBL" id="FCNW02000001">
    <property type="protein sequence ID" value="SAL12576.1"/>
    <property type="molecule type" value="Genomic_DNA"/>
</dbReference>
<evidence type="ECO:0000313" key="6">
    <source>
        <dbReference type="EMBL" id="SAL12576.1"/>
    </source>
</evidence>
<dbReference type="InterPro" id="IPR002220">
    <property type="entry name" value="DapA-like"/>
</dbReference>
<dbReference type="CDD" id="cd00408">
    <property type="entry name" value="DHDPS-like"/>
    <property type="match status" value="1"/>
</dbReference>
<comment type="similarity">
    <text evidence="1 3">Belongs to the DapA family.</text>
</comment>
<protein>
    <submittedName>
        <fullName evidence="6">Dihydrodipicolinate synthase</fullName>
    </submittedName>
</protein>
<evidence type="ECO:0000256" key="4">
    <source>
        <dbReference type="PIRSR" id="PIRSR001365-1"/>
    </source>
</evidence>
<dbReference type="PANTHER" id="PTHR12128:SF66">
    <property type="entry name" value="4-HYDROXY-2-OXOGLUTARATE ALDOLASE, MITOCHONDRIAL"/>
    <property type="match status" value="1"/>
</dbReference>
<keyword evidence="2 3" id="KW-0456">Lyase</keyword>
<feature type="binding site" evidence="5">
    <location>
        <position position="62"/>
    </location>
    <ligand>
        <name>pyruvate</name>
        <dbReference type="ChEBI" id="CHEBI:15361"/>
    </ligand>
</feature>
<dbReference type="Pfam" id="PF00701">
    <property type="entry name" value="DHDPS"/>
    <property type="match status" value="1"/>
</dbReference>
<proteinExistence type="inferred from homology"/>
<evidence type="ECO:0000256" key="3">
    <source>
        <dbReference type="PIRNR" id="PIRNR001365"/>
    </source>
</evidence>
<feature type="active site" description="Schiff-base intermediate with substrate" evidence="4">
    <location>
        <position position="179"/>
    </location>
</feature>
<evidence type="ECO:0000256" key="1">
    <source>
        <dbReference type="ARBA" id="ARBA00007592"/>
    </source>
</evidence>
<dbReference type="PIRSF" id="PIRSF001365">
    <property type="entry name" value="DHDPS"/>
    <property type="match status" value="1"/>
</dbReference>
<reference evidence="6" key="1">
    <citation type="submission" date="2016-01" db="EMBL/GenBank/DDBJ databases">
        <authorList>
            <person name="Peeters C."/>
        </authorList>
    </citation>
    <scope>NUCLEOTIDE SEQUENCE [LARGE SCALE GENOMIC DNA]</scope>
    <source>
        <strain evidence="6">LMG 22934</strain>
    </source>
</reference>
<dbReference type="Gene3D" id="3.20.20.70">
    <property type="entry name" value="Aldolase class I"/>
    <property type="match status" value="1"/>
</dbReference>